<keyword evidence="6" id="KW-1185">Reference proteome</keyword>
<proteinExistence type="predicted"/>
<keyword evidence="1" id="KW-0328">Glycosyltransferase</keyword>
<dbReference type="PANTHER" id="PTHR12526">
    <property type="entry name" value="GLYCOSYLTRANSFERASE"/>
    <property type="match status" value="1"/>
</dbReference>
<dbReference type="InterPro" id="IPR028098">
    <property type="entry name" value="Glyco_trans_4-like_N"/>
</dbReference>
<evidence type="ECO:0000313" key="5">
    <source>
        <dbReference type="EMBL" id="THJ67837.1"/>
    </source>
</evidence>
<organism evidence="5 6">
    <name type="scientific">Arthrobacter echini</name>
    <dbReference type="NCBI Taxonomy" id="1529066"/>
    <lineage>
        <taxon>Bacteria</taxon>
        <taxon>Bacillati</taxon>
        <taxon>Actinomycetota</taxon>
        <taxon>Actinomycetes</taxon>
        <taxon>Micrococcales</taxon>
        <taxon>Micrococcaceae</taxon>
        <taxon>Arthrobacter</taxon>
    </lineage>
</organism>
<evidence type="ECO:0000259" key="4">
    <source>
        <dbReference type="Pfam" id="PF13579"/>
    </source>
</evidence>
<protein>
    <submittedName>
        <fullName evidence="5">Glycosyltransferase family 4 protein</fullName>
    </submittedName>
</protein>
<sequence length="379" mass="40625">MRVLVAHPSSELYGTDRVLLESVDGFLEAGWTVGVALPVDGPLVPELRRRGVAVYRCSSPVLRKNLMSLGGVARLAASSVMGSLRGLRLIHHFAPDVLYVNTITIPLWPILARLTRRRVLTHVHEAEGSASRLLQIALAAPLLIATSVVANSTYSSGVHVRALPRLSGRLKIVYNGVPGPSGAAPARRETPSPLTVLYVGRLSYRKGVDAVIDAVGELTRRSVSVHLDIVGAVYPGYEPYEATLRESVARQGLESVVSFHGFHADVSAFRTASDVAVVSSRLDEPFGNTAVETLLAGRPLVVSETSGLKEAAGGYESVQFVPPGDVLQLAQALQRVAEEWGRYRDAAARDSVSASGKHGTAAYRRAISEALERTAWTDD</sequence>
<reference evidence="5 6" key="1">
    <citation type="submission" date="2019-04" db="EMBL/GenBank/DDBJ databases">
        <authorList>
            <person name="Liu Q."/>
            <person name="Xin Y.-H."/>
        </authorList>
    </citation>
    <scope>NUCLEOTIDE SEQUENCE [LARGE SCALE GENOMIC DNA]</scope>
    <source>
        <strain evidence="5 6">AM23</strain>
    </source>
</reference>
<evidence type="ECO:0000256" key="2">
    <source>
        <dbReference type="ARBA" id="ARBA00022679"/>
    </source>
</evidence>
<evidence type="ECO:0000259" key="3">
    <source>
        <dbReference type="Pfam" id="PF00534"/>
    </source>
</evidence>
<feature type="domain" description="Glycosyl transferase family 1" evidence="3">
    <location>
        <begin position="193"/>
        <end position="345"/>
    </location>
</feature>
<accession>A0A4S5E861</accession>
<dbReference type="Proteomes" id="UP000305233">
    <property type="component" value="Unassembled WGS sequence"/>
</dbReference>
<dbReference type="CDD" id="cd03801">
    <property type="entry name" value="GT4_PimA-like"/>
    <property type="match status" value="1"/>
</dbReference>
<evidence type="ECO:0000256" key="1">
    <source>
        <dbReference type="ARBA" id="ARBA00022676"/>
    </source>
</evidence>
<name>A0A4S5E861_9MICC</name>
<dbReference type="InterPro" id="IPR001296">
    <property type="entry name" value="Glyco_trans_1"/>
</dbReference>
<keyword evidence="2 5" id="KW-0808">Transferase</keyword>
<dbReference type="Gene3D" id="3.40.50.2000">
    <property type="entry name" value="Glycogen Phosphorylase B"/>
    <property type="match status" value="2"/>
</dbReference>
<dbReference type="EMBL" id="SSWH01000002">
    <property type="protein sequence ID" value="THJ67837.1"/>
    <property type="molecule type" value="Genomic_DNA"/>
</dbReference>
<dbReference type="SUPFAM" id="SSF53756">
    <property type="entry name" value="UDP-Glycosyltransferase/glycogen phosphorylase"/>
    <property type="match status" value="1"/>
</dbReference>
<feature type="domain" description="Glycosyltransferase subfamily 4-like N-terminal" evidence="4">
    <location>
        <begin position="14"/>
        <end position="128"/>
    </location>
</feature>
<dbReference type="Pfam" id="PF13579">
    <property type="entry name" value="Glyco_trans_4_4"/>
    <property type="match status" value="1"/>
</dbReference>
<dbReference type="OrthoDB" id="8878585at2"/>
<evidence type="ECO:0000313" key="6">
    <source>
        <dbReference type="Proteomes" id="UP000305233"/>
    </source>
</evidence>
<comment type="caution">
    <text evidence="5">The sequence shown here is derived from an EMBL/GenBank/DDBJ whole genome shotgun (WGS) entry which is preliminary data.</text>
</comment>
<dbReference type="GO" id="GO:0016757">
    <property type="term" value="F:glycosyltransferase activity"/>
    <property type="evidence" value="ECO:0007669"/>
    <property type="project" value="UniProtKB-KW"/>
</dbReference>
<gene>
    <name evidence="5" type="ORF">E8P82_03110</name>
</gene>
<dbReference type="AlphaFoldDB" id="A0A4S5E861"/>
<dbReference type="Pfam" id="PF00534">
    <property type="entry name" value="Glycos_transf_1"/>
    <property type="match status" value="1"/>
</dbReference>